<proteinExistence type="inferred from homology"/>
<evidence type="ECO:0000256" key="3">
    <source>
        <dbReference type="ARBA" id="ARBA00022741"/>
    </source>
</evidence>
<evidence type="ECO:0000256" key="2">
    <source>
        <dbReference type="ARBA" id="ARBA00022598"/>
    </source>
</evidence>
<dbReference type="AlphaFoldDB" id="A0A0C3NX19"/>
<keyword evidence="2" id="KW-0436">Ligase</keyword>
<dbReference type="InterPro" id="IPR029710">
    <property type="entry name" value="LIG4"/>
</dbReference>
<dbReference type="Gene3D" id="2.40.50.140">
    <property type="entry name" value="Nucleic acid-binding proteins"/>
    <property type="match status" value="1"/>
</dbReference>
<dbReference type="InterPro" id="IPR012308">
    <property type="entry name" value="DNA_ligase_ATP-dep_N"/>
</dbReference>
<dbReference type="InterPro" id="IPR016059">
    <property type="entry name" value="DNA_ligase_ATP-dep_CS"/>
</dbReference>
<dbReference type="InterPro" id="IPR036599">
    <property type="entry name" value="DNA_ligase_N_sf"/>
</dbReference>
<keyword evidence="4" id="KW-0067">ATP-binding</keyword>
<feature type="domain" description="ATP-dependent DNA ligase family profile" evidence="7">
    <location>
        <begin position="435"/>
        <end position="550"/>
    </location>
</feature>
<evidence type="ECO:0000256" key="1">
    <source>
        <dbReference type="ARBA" id="ARBA00007572"/>
    </source>
</evidence>
<reference evidence="8 9" key="1">
    <citation type="journal article" date="2014" name="PLoS Genet.">
        <title>Analysis of the Phlebiopsis gigantea genome, transcriptome and secretome provides insight into its pioneer colonization strategies of wood.</title>
        <authorList>
            <person name="Hori C."/>
            <person name="Ishida T."/>
            <person name="Igarashi K."/>
            <person name="Samejima M."/>
            <person name="Suzuki H."/>
            <person name="Master E."/>
            <person name="Ferreira P."/>
            <person name="Ruiz-Duenas F.J."/>
            <person name="Held B."/>
            <person name="Canessa P."/>
            <person name="Larrondo L.F."/>
            <person name="Schmoll M."/>
            <person name="Druzhinina I.S."/>
            <person name="Kubicek C.P."/>
            <person name="Gaskell J.A."/>
            <person name="Kersten P."/>
            <person name="St John F."/>
            <person name="Glasner J."/>
            <person name="Sabat G."/>
            <person name="Splinter BonDurant S."/>
            <person name="Syed K."/>
            <person name="Yadav J."/>
            <person name="Mgbeahuruike A.C."/>
            <person name="Kovalchuk A."/>
            <person name="Asiegbu F.O."/>
            <person name="Lackner G."/>
            <person name="Hoffmeister D."/>
            <person name="Rencoret J."/>
            <person name="Gutierrez A."/>
            <person name="Sun H."/>
            <person name="Lindquist E."/>
            <person name="Barry K."/>
            <person name="Riley R."/>
            <person name="Grigoriev I.V."/>
            <person name="Henrissat B."/>
            <person name="Kues U."/>
            <person name="Berka R.M."/>
            <person name="Martinez A.T."/>
            <person name="Covert S.F."/>
            <person name="Blanchette R.A."/>
            <person name="Cullen D."/>
        </authorList>
    </citation>
    <scope>NUCLEOTIDE SEQUENCE [LARGE SCALE GENOMIC DNA]</scope>
    <source>
        <strain evidence="8 9">11061_1 CR5-6</strain>
    </source>
</reference>
<keyword evidence="3" id="KW-0547">Nucleotide-binding</keyword>
<dbReference type="PROSITE" id="PS00697">
    <property type="entry name" value="DNA_LIGASE_A1"/>
    <property type="match status" value="1"/>
</dbReference>
<dbReference type="EMBL" id="KN840459">
    <property type="protein sequence ID" value="KIP09984.1"/>
    <property type="molecule type" value="Genomic_DNA"/>
</dbReference>
<comment type="similarity">
    <text evidence="1">Belongs to the ATP-dependent DNA ligase family.</text>
</comment>
<dbReference type="PROSITE" id="PS50160">
    <property type="entry name" value="DNA_LIGASE_A3"/>
    <property type="match status" value="1"/>
</dbReference>
<accession>A0A0C3NX19</accession>
<gene>
    <name evidence="8" type="ORF">PHLGIDRAFT_53276</name>
</gene>
<evidence type="ECO:0000256" key="5">
    <source>
        <dbReference type="ARBA" id="ARBA00023242"/>
    </source>
</evidence>
<feature type="region of interest" description="Disordered" evidence="6">
    <location>
        <begin position="402"/>
        <end position="425"/>
    </location>
</feature>
<evidence type="ECO:0000256" key="6">
    <source>
        <dbReference type="SAM" id="MobiDB-lite"/>
    </source>
</evidence>
<dbReference type="PANTHER" id="PTHR45997:SF2">
    <property type="entry name" value="ATP DEPENDENT DNA LIGASE DOMAIN PROTEIN (AFU_ORTHOLOGUE AFUA_5G02430)"/>
    <property type="match status" value="1"/>
</dbReference>
<dbReference type="HOGENOM" id="CLU_004299_2_1_1"/>
<dbReference type="InterPro" id="IPR012340">
    <property type="entry name" value="NA-bd_OB-fold"/>
</dbReference>
<keyword evidence="5" id="KW-0539">Nucleus</keyword>
<dbReference type="GO" id="GO:0003677">
    <property type="term" value="F:DNA binding"/>
    <property type="evidence" value="ECO:0007669"/>
    <property type="project" value="InterPro"/>
</dbReference>
<evidence type="ECO:0000313" key="9">
    <source>
        <dbReference type="Proteomes" id="UP000053257"/>
    </source>
</evidence>
<evidence type="ECO:0000256" key="4">
    <source>
        <dbReference type="ARBA" id="ARBA00022840"/>
    </source>
</evidence>
<sequence>FAVVKPKKAGHAAKNQESLYVKTLTNWTKAVQAQHSPIPRESVATFFRLFFPEEDVSRKYGLQETRLSIYIADIYGVSTSGNSRGASLRAWNAENDVGCLGVEVKKLLESTASPSVGCRPPSLVRMLTIIKTVNDARSMADIDALLTELASTSAFSSAAVRGPRNTRRKPRDILADLYKPSTPSSASVITQIILKDLRPLLYPLKETHYTAQLLQYNSKAVCMLSKEQAMKVWDPTGRMLQAYRVRASLEEAAGVFEHPDAFVQPEVGVPIPIPKCVKGRGCKDALGSLRRSKKVWVETKYDGERAQIHVQVDEDGNSRITIFSKSKRDSTLDRFGIHPIIREALGLPEPSTLPRPSITHRIKQSVVLEAEMVAFSDTLDRIDEFWRIRSLIASTAIGVRGATRKKVTPDSQEEEGSQSSLISNGDDHGTRHLALVFFDILLLDSKSLLWEPYSKRRSLLESIVRRRPGYAMLAERVHISMANKDQAHDDLIHVFAKLQADHQEGAVLKADESKYNDYSLRWVKLKADYISGYGDCLDMVLLGASWDKERARELLVGPSTYTNFYVSALCGNSKTKPRFQVIFTVSYGLSREQLEELNFLIKSSDPVDFGSTVSQLPYTFSLNPGLAKPAVMLQHPLLCEVFGAGFTKAHRSKFYELRFPRMTKCHRPNERSWTAGTNIEEFQRVARESVGRDRPNKDVDDWCNSVWGKQSSPTIRCSAKRKAREEEWVQKLAKAD</sequence>
<organism evidence="8 9">
    <name type="scientific">Phlebiopsis gigantea (strain 11061_1 CR5-6)</name>
    <name type="common">White-rot fungus</name>
    <name type="synonym">Peniophora gigantea</name>
    <dbReference type="NCBI Taxonomy" id="745531"/>
    <lineage>
        <taxon>Eukaryota</taxon>
        <taxon>Fungi</taxon>
        <taxon>Dikarya</taxon>
        <taxon>Basidiomycota</taxon>
        <taxon>Agaricomycotina</taxon>
        <taxon>Agaricomycetes</taxon>
        <taxon>Polyporales</taxon>
        <taxon>Phanerochaetaceae</taxon>
        <taxon>Phlebiopsis</taxon>
    </lineage>
</organism>
<evidence type="ECO:0000313" key="8">
    <source>
        <dbReference type="EMBL" id="KIP09984.1"/>
    </source>
</evidence>
<dbReference type="Pfam" id="PF04675">
    <property type="entry name" value="DNA_ligase_A_N"/>
    <property type="match status" value="1"/>
</dbReference>
<name>A0A0C3NX19_PHLG1</name>
<dbReference type="GO" id="GO:0003910">
    <property type="term" value="F:DNA ligase (ATP) activity"/>
    <property type="evidence" value="ECO:0007669"/>
    <property type="project" value="InterPro"/>
</dbReference>
<dbReference type="Proteomes" id="UP000053257">
    <property type="component" value="Unassembled WGS sequence"/>
</dbReference>
<dbReference type="OrthoDB" id="7482721at2759"/>
<dbReference type="InterPro" id="IPR012310">
    <property type="entry name" value="DNA_ligase_ATP-dep_cent"/>
</dbReference>
<dbReference type="GO" id="GO:0006310">
    <property type="term" value="P:DNA recombination"/>
    <property type="evidence" value="ECO:0007669"/>
    <property type="project" value="InterPro"/>
</dbReference>
<dbReference type="GO" id="GO:0006303">
    <property type="term" value="P:double-strand break repair via nonhomologous end joining"/>
    <property type="evidence" value="ECO:0007669"/>
    <property type="project" value="TreeGrafter"/>
</dbReference>
<dbReference type="GO" id="GO:0032807">
    <property type="term" value="C:DNA ligase IV complex"/>
    <property type="evidence" value="ECO:0007669"/>
    <property type="project" value="TreeGrafter"/>
</dbReference>
<evidence type="ECO:0000259" key="7">
    <source>
        <dbReference type="PROSITE" id="PS50160"/>
    </source>
</evidence>
<dbReference type="PANTHER" id="PTHR45997">
    <property type="entry name" value="DNA LIGASE 4"/>
    <property type="match status" value="1"/>
</dbReference>
<dbReference type="GO" id="GO:0005524">
    <property type="term" value="F:ATP binding"/>
    <property type="evidence" value="ECO:0007669"/>
    <property type="project" value="UniProtKB-KW"/>
</dbReference>
<feature type="non-terminal residue" evidence="8">
    <location>
        <position position="736"/>
    </location>
</feature>
<dbReference type="Gene3D" id="3.30.470.30">
    <property type="entry name" value="DNA ligase/mRNA capping enzyme"/>
    <property type="match status" value="1"/>
</dbReference>
<dbReference type="STRING" id="745531.A0A0C3NX19"/>
<protein>
    <recommendedName>
        <fullName evidence="7">ATP-dependent DNA ligase family profile domain-containing protein</fullName>
    </recommendedName>
</protein>
<dbReference type="Pfam" id="PF01068">
    <property type="entry name" value="DNA_ligase_A_M"/>
    <property type="match status" value="1"/>
</dbReference>
<feature type="non-terminal residue" evidence="8">
    <location>
        <position position="1"/>
    </location>
</feature>
<dbReference type="Gene3D" id="1.10.3260.10">
    <property type="entry name" value="DNA ligase, ATP-dependent, N-terminal domain"/>
    <property type="match status" value="1"/>
</dbReference>
<keyword evidence="9" id="KW-1185">Reference proteome</keyword>
<dbReference type="GO" id="GO:0006297">
    <property type="term" value="P:nucleotide-excision repair, DNA gap filling"/>
    <property type="evidence" value="ECO:0007669"/>
    <property type="project" value="TreeGrafter"/>
</dbReference>
<dbReference type="SUPFAM" id="SSF56091">
    <property type="entry name" value="DNA ligase/mRNA capping enzyme, catalytic domain"/>
    <property type="match status" value="1"/>
</dbReference>